<reference evidence="1" key="1">
    <citation type="journal article" date="2000" name="DNA Res.">
        <title>Structural analysis of Arabidopsis thaliana chromosome 3. II. Sequence features of the 4,251,695 bp regions covered by 90 P1, TAC and BAC clones.</title>
        <authorList>
            <person name="Nakamura Y."/>
        </authorList>
    </citation>
    <scope>NUCLEOTIDE SEQUENCE [LARGE SCALE GENOMIC DNA]</scope>
</reference>
<protein>
    <submittedName>
        <fullName evidence="1">Uncharacterized protein</fullName>
    </submittedName>
</protein>
<dbReference type="AlphaFoldDB" id="Q9LIS5"/>
<sequence>MFLLDEGNLVIMFKGRDIFKNEQYKRVLLHKGSKKSNLRGIYDGYTQLPRKRVTLQLGVGFTTAPRKSLAICGGFTRDLATSSQTYLKTLIESLCNPKTLRGIYYGPSQVPRKIEAILLLLAAGSNFFSDSLPSCLHLLRRRLELLIHACSSSPPSGASSSTRVHPLFRVYLFVAAVWNPKVMFQTLECIFIL</sequence>
<name>Q9LIS5_ARATH</name>
<accession>Q9LIS5</accession>
<reference key="2">
    <citation type="journal article" date="2000" name="Nature">
        <title>Sequence and analysis of chromosome 3 of the plant Arabidopsis thaliana.</title>
        <authorList>
            <consortium name="European Union Chromosome 3 Arabidopsis Sequencing Consortium"/>
            <consortium name="Institute for Genomic Research"/>
            <consortium name="Kazusa DNA Research Institute"/>
            <person name="Salanoubat M."/>
            <person name="Lemcke K."/>
            <person name="Rieger M."/>
            <person name="Ansorge W."/>
            <person name="Unseld M."/>
            <person name="Fartmann B."/>
            <person name="Valle G."/>
            <person name="Blocker H."/>
            <person name="Perez-Alonso M."/>
            <person name="Obermaier B."/>
            <person name="Delseny M."/>
            <person name="Boutry M."/>
            <person name="Grivell L.A."/>
            <person name="Mache R."/>
            <person name="Puigdomenech P."/>
            <person name="De Simone V."/>
            <person name="Choisne N."/>
            <person name="Artiguenave F."/>
            <person name="Robert C."/>
            <person name="Brottier P."/>
            <person name="Wincker P."/>
            <person name="Cattolico L."/>
            <person name="Weissenbach J."/>
            <person name="Saurin W."/>
            <person name="Quetier F."/>
            <person name="Schafer M."/>
            <person name="Muller-Auer S."/>
            <person name="Gabel C."/>
            <person name="Fuchs M."/>
            <person name="Benes V."/>
            <person name="Wurmbach E."/>
            <person name="Drzonek H."/>
            <person name="Erfle H."/>
            <person name="Jordan N."/>
            <person name="Bangert S."/>
            <person name="Wiedelmann R."/>
            <person name="Kranz H."/>
            <person name="Voss H."/>
            <person name="Holland R."/>
            <person name="Brandt P."/>
            <person name="Nyakatura G."/>
            <person name="Vezzi A."/>
            <person name="D'Angelo M."/>
            <person name="Pallavicini A."/>
            <person name="Toppo S."/>
            <person name="Simionati B."/>
            <person name="Conrad A."/>
            <person name="Hornischer K."/>
            <person name="Kauer G."/>
            <person name="Lohnert T.H."/>
            <person name="Nordsiek G."/>
            <person name="Reichelt J."/>
            <person name="Scharfe M."/>
            <person name="Schon O."/>
            <person name="Bargues M."/>
            <person name="Terol J."/>
            <person name="Climent J."/>
            <person name="Navarro P."/>
            <person name="Collado C."/>
            <person name="Perez-Perez A."/>
            <person name="Ottenwalder B."/>
            <person name="Duchemin D."/>
            <person name="Cooke R."/>
            <person name="Laudie M."/>
            <person name="Berger-Llauro C."/>
            <person name="Purnelle B."/>
            <person name="Masuy D."/>
            <person name="de Haan M."/>
            <person name="Maarse A.C."/>
            <person name="Alcaraz J.P."/>
            <person name="Cottet A."/>
            <person name="Casacuberta E."/>
            <person name="Monfort A."/>
            <person name="Argiriou A."/>
            <person name="flores M."/>
            <person name="Liguori R."/>
            <person name="Vitale D."/>
            <person name="Mannhaupt G."/>
            <person name="Haase D."/>
            <person name="Schoof H."/>
            <person name="Rudd S."/>
            <person name="Zaccaria P."/>
            <person name="Mewes H.W."/>
            <person name="Mayer K.F."/>
            <person name="Kaul S."/>
            <person name="Town C.D."/>
            <person name="Koo H.L."/>
            <person name="Tallon L.J."/>
            <person name="Jenkins J."/>
            <person name="Rooney T."/>
            <person name="Rizzo M."/>
            <person name="Walts A."/>
            <person name="Utterback T."/>
            <person name="Fujii C.Y."/>
            <person name="Shea T.P."/>
            <person name="Creasy T.H."/>
            <person name="Haas B."/>
            <person name="Maiti R."/>
            <person name="Wu D."/>
            <person name="Peterson J."/>
            <person name="Van Aken S."/>
            <person name="Pai G."/>
            <person name="Militscher J."/>
            <person name="Sellers P."/>
            <person name="Gill J.E."/>
            <person name="Feldblyum T.V."/>
            <person name="Preuss D."/>
            <person name="Lin X."/>
            <person name="Nierman W.C."/>
            <person name="Salzberg S.L."/>
            <person name="White O."/>
            <person name="Venter J.C."/>
            <person name="Fraser C.M."/>
            <person name="Kaneko T."/>
            <person name="Nakamura Y."/>
            <person name="Sato S."/>
            <person name="Kato T."/>
            <person name="Asamizu E."/>
            <person name="Sasamoto S."/>
            <person name="Kimura T."/>
            <person name="Idesawa K."/>
            <person name="Kawashima K."/>
            <person name="Kishida Y."/>
            <person name="Kiyokawa C."/>
            <person name="Kohara M."/>
            <person name="Matsumoto M."/>
            <person name="Matsuno A."/>
            <person name="Muraki A."/>
            <person name="Nakayama S."/>
            <person name="Nakazaki N."/>
            <person name="Shinpo S."/>
            <person name="Takeuchi C."/>
            <person name="Wada T."/>
            <person name="Watanabe A."/>
            <person name="Yamada M."/>
            <person name="Yasuda M."/>
            <person name="Tabata S."/>
        </authorList>
    </citation>
    <scope>NUCLEOTIDE SEQUENCE [LARGE SCALE GENOMIC DNA]</scope>
    <source>
        <strain>cv. Columbia</strain>
    </source>
</reference>
<proteinExistence type="predicted"/>
<evidence type="ECO:0000313" key="1">
    <source>
        <dbReference type="EMBL" id="BAB01478.1"/>
    </source>
</evidence>
<organism evidence="1">
    <name type="scientific">Arabidopsis thaliana</name>
    <name type="common">Mouse-ear cress</name>
    <dbReference type="NCBI Taxonomy" id="3702"/>
    <lineage>
        <taxon>Eukaryota</taxon>
        <taxon>Viridiplantae</taxon>
        <taxon>Streptophyta</taxon>
        <taxon>Embryophyta</taxon>
        <taxon>Tracheophyta</taxon>
        <taxon>Spermatophyta</taxon>
        <taxon>Magnoliopsida</taxon>
        <taxon>eudicotyledons</taxon>
        <taxon>Gunneridae</taxon>
        <taxon>Pentapetalae</taxon>
        <taxon>rosids</taxon>
        <taxon>malvids</taxon>
        <taxon>Brassicales</taxon>
        <taxon>Brassicaceae</taxon>
        <taxon>Camelineae</taxon>
        <taxon>Arabidopsis</taxon>
    </lineage>
</organism>
<dbReference type="EMBL" id="AP001296">
    <property type="protein sequence ID" value="BAB01478.1"/>
    <property type="molecule type" value="Genomic_DNA"/>
</dbReference>